<name>A7SQ81_NEMVE</name>
<feature type="compositionally biased region" description="Polar residues" evidence="4">
    <location>
        <begin position="898"/>
        <end position="921"/>
    </location>
</feature>
<dbReference type="InterPro" id="IPR029299">
    <property type="entry name" value="ALMS_motif"/>
</dbReference>
<evidence type="ECO:0000313" key="6">
    <source>
        <dbReference type="EMBL" id="EDO34119.1"/>
    </source>
</evidence>
<dbReference type="GO" id="GO:0005829">
    <property type="term" value="C:cytosol"/>
    <property type="evidence" value="ECO:0000318"/>
    <property type="project" value="GO_Central"/>
</dbReference>
<feature type="compositionally biased region" description="Basic and acidic residues" evidence="4">
    <location>
        <begin position="1318"/>
        <end position="1327"/>
    </location>
</feature>
<feature type="compositionally biased region" description="Basic and acidic residues" evidence="4">
    <location>
        <begin position="966"/>
        <end position="980"/>
    </location>
</feature>
<feature type="compositionally biased region" description="Low complexity" evidence="4">
    <location>
        <begin position="486"/>
        <end position="502"/>
    </location>
</feature>
<organism evidence="6 7">
    <name type="scientific">Nematostella vectensis</name>
    <name type="common">Starlet sea anemone</name>
    <dbReference type="NCBI Taxonomy" id="45351"/>
    <lineage>
        <taxon>Eukaryota</taxon>
        <taxon>Metazoa</taxon>
        <taxon>Cnidaria</taxon>
        <taxon>Anthozoa</taxon>
        <taxon>Hexacorallia</taxon>
        <taxon>Actiniaria</taxon>
        <taxon>Edwardsiidae</taxon>
        <taxon>Nematostella</taxon>
    </lineage>
</organism>
<feature type="region of interest" description="Disordered" evidence="4">
    <location>
        <begin position="525"/>
        <end position="574"/>
    </location>
</feature>
<reference evidence="6 7" key="1">
    <citation type="journal article" date="2007" name="Science">
        <title>Sea anemone genome reveals ancestral eumetazoan gene repertoire and genomic organization.</title>
        <authorList>
            <person name="Putnam N.H."/>
            <person name="Srivastava M."/>
            <person name="Hellsten U."/>
            <person name="Dirks B."/>
            <person name="Chapman J."/>
            <person name="Salamov A."/>
            <person name="Terry A."/>
            <person name="Shapiro H."/>
            <person name="Lindquist E."/>
            <person name="Kapitonov V.V."/>
            <person name="Jurka J."/>
            <person name="Genikhovich G."/>
            <person name="Grigoriev I.V."/>
            <person name="Lucas S.M."/>
            <person name="Steele R.E."/>
            <person name="Finnerty J.R."/>
            <person name="Technau U."/>
            <person name="Martindale M.Q."/>
            <person name="Rokhsar D.S."/>
        </authorList>
    </citation>
    <scope>NUCLEOTIDE SEQUENCE [LARGE SCALE GENOMIC DNA]</scope>
    <source>
        <strain evidence="7">CH2 X CH6</strain>
    </source>
</reference>
<dbReference type="OMA" id="WSEDSHE"/>
<feature type="region of interest" description="Disordered" evidence="4">
    <location>
        <begin position="966"/>
        <end position="989"/>
    </location>
</feature>
<keyword evidence="7" id="KW-1185">Reference proteome</keyword>
<feature type="compositionally biased region" description="Polar residues" evidence="4">
    <location>
        <begin position="7"/>
        <end position="20"/>
    </location>
</feature>
<feature type="compositionally biased region" description="Basic and acidic residues" evidence="4">
    <location>
        <begin position="1190"/>
        <end position="1203"/>
    </location>
</feature>
<feature type="compositionally biased region" description="Low complexity" evidence="4">
    <location>
        <begin position="133"/>
        <end position="144"/>
    </location>
</feature>
<dbReference type="GO" id="GO:0005813">
    <property type="term" value="C:centrosome"/>
    <property type="evidence" value="ECO:0000318"/>
    <property type="project" value="GO_Central"/>
</dbReference>
<feature type="compositionally biased region" description="Basic residues" evidence="4">
    <location>
        <begin position="1485"/>
        <end position="1497"/>
    </location>
</feature>
<evidence type="ECO:0000256" key="3">
    <source>
        <dbReference type="ARBA" id="ARBA00023212"/>
    </source>
</evidence>
<comment type="subcellular location">
    <subcellularLocation>
        <location evidence="1">Cytoplasm</location>
        <location evidence="1">Cytoskeleton</location>
        <location evidence="1">Microtubule organizing center</location>
        <location evidence="1">Centrosome</location>
    </subcellularLocation>
</comment>
<feature type="compositionally biased region" description="Polar residues" evidence="4">
    <location>
        <begin position="1067"/>
        <end position="1084"/>
    </location>
</feature>
<feature type="compositionally biased region" description="Low complexity" evidence="4">
    <location>
        <begin position="1388"/>
        <end position="1404"/>
    </location>
</feature>
<dbReference type="GO" id="GO:0005814">
    <property type="term" value="C:centriole"/>
    <property type="evidence" value="ECO:0000318"/>
    <property type="project" value="GO_Central"/>
</dbReference>
<dbReference type="EMBL" id="DS469742">
    <property type="protein sequence ID" value="EDO34119.1"/>
    <property type="molecule type" value="Genomic_DNA"/>
</dbReference>
<feature type="region of interest" description="Disordered" evidence="4">
    <location>
        <begin position="1385"/>
        <end position="1405"/>
    </location>
</feature>
<dbReference type="InParanoid" id="A7SQ81"/>
<dbReference type="HOGENOM" id="CLU_237837_0_0_1"/>
<protein>
    <recommendedName>
        <fullName evidence="5">ALMS motif domain-containing protein</fullName>
    </recommendedName>
</protein>
<dbReference type="PANTHER" id="PTHR21553:SF36">
    <property type="entry name" value="ALMS1 CENTROSOME AND BASAL BODY-ASSOCIATED PROTEIN-RELATED"/>
    <property type="match status" value="1"/>
</dbReference>
<dbReference type="PANTHER" id="PTHR21553">
    <property type="entry name" value="ALMS1-RELATED"/>
    <property type="match status" value="1"/>
</dbReference>
<dbReference type="Proteomes" id="UP000001593">
    <property type="component" value="Unassembled WGS sequence"/>
</dbReference>
<feature type="compositionally biased region" description="Polar residues" evidence="4">
    <location>
        <begin position="96"/>
        <end position="106"/>
    </location>
</feature>
<feature type="compositionally biased region" description="Low complexity" evidence="4">
    <location>
        <begin position="529"/>
        <end position="540"/>
    </location>
</feature>
<feature type="compositionally biased region" description="Low complexity" evidence="4">
    <location>
        <begin position="1331"/>
        <end position="1340"/>
    </location>
</feature>
<feature type="compositionally biased region" description="Basic and acidic residues" evidence="4">
    <location>
        <begin position="1135"/>
        <end position="1144"/>
    </location>
</feature>
<evidence type="ECO:0000256" key="4">
    <source>
        <dbReference type="SAM" id="MobiDB-lite"/>
    </source>
</evidence>
<dbReference type="GO" id="GO:0046599">
    <property type="term" value="P:regulation of centriole replication"/>
    <property type="evidence" value="ECO:0000318"/>
    <property type="project" value="GO_Central"/>
</dbReference>
<feature type="region of interest" description="Disordered" evidence="4">
    <location>
        <begin position="94"/>
        <end position="144"/>
    </location>
</feature>
<evidence type="ECO:0000313" key="7">
    <source>
        <dbReference type="Proteomes" id="UP000001593"/>
    </source>
</evidence>
<feature type="compositionally biased region" description="Low complexity" evidence="4">
    <location>
        <begin position="1567"/>
        <end position="1583"/>
    </location>
</feature>
<dbReference type="STRING" id="45351.A7SQ81"/>
<feature type="compositionally biased region" description="Basic residues" evidence="4">
    <location>
        <begin position="1542"/>
        <end position="1551"/>
    </location>
</feature>
<evidence type="ECO:0000256" key="2">
    <source>
        <dbReference type="ARBA" id="ARBA00022490"/>
    </source>
</evidence>
<keyword evidence="2" id="KW-0963">Cytoplasm</keyword>
<sequence length="1811" mass="197799">MNPDQPPSDTNNSTEQEYNTQWHILEQLKSSVAAPELAGSTEVAERMATLPVDASGHSSSEPVMQGAGNNPGDDPYQEQWHVLEQLKASVKALHWSGNSSPDTLSKSPKIRKYSDQFTEPRLQDLEPQTTGYSSKSLNPNSSSDLSLESDALGFVSLPNRPATIGNYGASDSPPYSKGMPINLQAAYTASSDNGTKVSMQRPEPNTQASMSKSPLSARERLQPDGRDGPDSCAVPVAVTLPGGSQGVPVQPLPAYLSTTSVTDLSGFPGQTPDQSVSTYSLAGQAMDGTQSVILPAVPSPSSHFPGVSSTQAYTPPYQLFVPSSGAAPPGDSSGLGVSVNDLLGGMQTLDSNLLTGVSFPYAQGSIYSQASNYVISPLAGGSDVKESSSHALFDSHFSEVLHAGSGIAPSPPTQAWGLGSRMQSYPTSIWQDTENGIEPTHPSNHQQDNMVSSNREQQQSDEYETVQGASENILIEQELESPQEQSGSRTSSRNSDSLSNLLVGSKNSSPVDREVMARVQEITNRYLGSPSESSTSQSASLNGSPTERPSSDKKVSIDGFSTSHTSLKSPSPVTEVLMDPTGLRETTGITTPTVTSTFVKSNYSQVAATTFPVANSYVSSAATHMTRQPARTTIVNKLHAGLMDSEDDVESPVSKLLGPQFRATQDYLNKLKQRGLESTSSAEQSEKDFYQGNSLYAQQSFTSAASFEPYTTKPKDVSSDSLASSVPSVKQAWIVSSHKSLPEYVPHGSTGGASSIPCSPELTDASTYSNSSLILRAPGVKHTWSEDSHERRSDIGESGMIALEKNASTSLDESSTHAYCLRPSVPVVPEPNTIVPEGMEIASRHSVLQTSTPDTGFVSSRRSDTSTGIHLNRQQNAFGSVYNSSEASSAGRNEMPARSSSLSSFETPLTSYVPTTVSAQNSSSRGRESFSSNTIVSSHDEAEDTDDLLSYEAALEGDLKYFRQLKSDSKSKTPPVKDRPFTSSVDSTKIQTGLNGDISSITGSVHRPDLDKATRQFHMSLGAGSISPLTESEVGTLRKSDQVLRQYQDENKIPSYLESRGKDTDRYSSNTMYTPTPESSSSSLYKPHLHHQDPMPTGTSGLVGQEATHGLYDVRHSSGPGSTNRRRRAMGLSPRLDRVSRTTEGEVYVSADSTPFDLRDEGGSDTTTTSKDDESDPQLSKRRSATGSRSSKEKSLYRPDSRKNSSVNSSINKHGSARNRSHQDTKSMLDDYVVGRRSVQAGDRELLRRDRSSNGSHGTEYTTRKSKELNDMWERFQESLRSSPSYTKKGSVSSHLDRLSTLLAKPLLETTGSSSVSDPERGNRAKSEAPSTSYYSSDASSDLTQLNEGFIEFMRNPSFSQQIRLRKLLETVNIANVPTFPRLRRTDTTTTSTSTESDTSTSETFYTSEHDAAPVVMSRPNRGSRKVSRTPVLEPSHRVKTTAETKEILSKCICSKTQVKDEQVRGSRATQTSHTRDVAVNVPTPKHRALKERKPSKSGRAVDVGVQTHLDSDLESPSVNRIHSSNTDGYPTRQDSPDRTTKSKHKQHRKDRLIAGHNSPVYRAYQENLSSSEKENSLSSEHSYSPGKHQRRQGHKERIIASQNSPAAKIRTSHNKEPNDSGPAWFYPVSNKHYSRPSDSESMIQPANLRRDDQTTKTFSPPAAAVSTSMQRLSLQEAFNFAKPDFVSRSRARLNRIGRNRVVRERGEVTQDGEQRVTKMEIPVKGSGEQARKPNQAPRKTHLPENNRVPRPRRLSKKEMRELNQKLYNNLPEVKAQKDENKRAAFYKTNRLKAQLYDKRVRDRLKKRYSA</sequence>
<feature type="compositionally biased region" description="Polar residues" evidence="4">
    <location>
        <begin position="1515"/>
        <end position="1529"/>
    </location>
</feature>
<dbReference type="Pfam" id="PF15309">
    <property type="entry name" value="ALMS_motif"/>
    <property type="match status" value="1"/>
</dbReference>
<feature type="compositionally biased region" description="Basic and acidic residues" evidence="4">
    <location>
        <begin position="1435"/>
        <end position="1444"/>
    </location>
</feature>
<feature type="region of interest" description="Disordered" evidence="4">
    <location>
        <begin position="1457"/>
        <end position="1623"/>
    </location>
</feature>
<gene>
    <name evidence="6" type="ORF">NEMVEDRAFT_v1g246718</name>
</gene>
<feature type="compositionally biased region" description="Polar residues" evidence="4">
    <location>
        <begin position="559"/>
        <end position="572"/>
    </location>
</feature>
<feature type="compositionally biased region" description="Polar residues" evidence="4">
    <location>
        <begin position="880"/>
        <end position="891"/>
    </location>
</feature>
<dbReference type="eggNOG" id="KOG4613">
    <property type="taxonomic scope" value="Eukaryota"/>
</dbReference>
<feature type="region of interest" description="Disordered" evidence="4">
    <location>
        <begin position="189"/>
        <end position="230"/>
    </location>
</feature>
<feature type="region of interest" description="Disordered" evidence="4">
    <location>
        <begin position="1310"/>
        <end position="1340"/>
    </location>
</feature>
<feature type="compositionally biased region" description="Polar residues" evidence="4">
    <location>
        <begin position="441"/>
        <end position="457"/>
    </location>
</feature>
<feature type="compositionally biased region" description="Basic and acidic residues" evidence="4">
    <location>
        <begin position="1242"/>
        <end position="1252"/>
    </location>
</feature>
<keyword evidence="3" id="KW-0206">Cytoskeleton</keyword>
<feature type="compositionally biased region" description="Polar residues" evidence="4">
    <location>
        <begin position="189"/>
        <end position="214"/>
    </location>
</feature>
<feature type="region of interest" description="Disordered" evidence="4">
    <location>
        <begin position="36"/>
        <end position="76"/>
    </location>
</feature>
<feature type="domain" description="ALMS motif" evidence="5">
    <location>
        <begin position="1670"/>
        <end position="1809"/>
    </location>
</feature>
<feature type="region of interest" description="Disordered" evidence="4">
    <location>
        <begin position="1723"/>
        <end position="1760"/>
    </location>
</feature>
<accession>A7SQ81</accession>
<evidence type="ECO:0000256" key="1">
    <source>
        <dbReference type="ARBA" id="ARBA00004300"/>
    </source>
</evidence>
<feature type="region of interest" description="Disordered" evidence="4">
    <location>
        <begin position="432"/>
        <end position="465"/>
    </location>
</feature>
<feature type="compositionally biased region" description="Basic and acidic residues" evidence="4">
    <location>
        <begin position="217"/>
        <end position="229"/>
    </location>
</feature>
<feature type="compositionally biased region" description="Polar residues" evidence="4">
    <location>
        <begin position="1204"/>
        <end position="1213"/>
    </location>
</feature>
<evidence type="ECO:0000259" key="5">
    <source>
        <dbReference type="Pfam" id="PF15309"/>
    </source>
</evidence>
<feature type="region of interest" description="Disordered" evidence="4">
    <location>
        <begin position="880"/>
        <end position="944"/>
    </location>
</feature>
<proteinExistence type="predicted"/>
<feature type="region of interest" description="Disordered" evidence="4">
    <location>
        <begin position="1418"/>
        <end position="1444"/>
    </location>
</feature>
<feature type="region of interest" description="Disordered" evidence="4">
    <location>
        <begin position="479"/>
        <end position="513"/>
    </location>
</feature>
<feature type="region of interest" description="Disordered" evidence="4">
    <location>
        <begin position="1"/>
        <end position="20"/>
    </location>
</feature>
<feature type="region of interest" description="Disordered" evidence="4">
    <location>
        <begin position="1048"/>
        <end position="1266"/>
    </location>
</feature>